<reference evidence="1 2" key="1">
    <citation type="submission" date="2021-06" db="EMBL/GenBank/DDBJ databases">
        <authorList>
            <person name="Sun Q."/>
            <person name="Li D."/>
        </authorList>
    </citation>
    <scope>NUCLEOTIDE SEQUENCE [LARGE SCALE GENOMIC DNA]</scope>
    <source>
        <strain evidence="1 2">MSJd-7</strain>
    </source>
</reference>
<dbReference type="RefSeq" id="WP_216471036.1">
    <property type="nucleotide sequence ID" value="NZ_JAHLQI010000007.1"/>
</dbReference>
<protein>
    <recommendedName>
        <fullName evidence="3">DUF551 domain-containing protein</fullName>
    </recommendedName>
</protein>
<accession>A0ABS6EUG5</accession>
<dbReference type="Proteomes" id="UP000783588">
    <property type="component" value="Unassembled WGS sequence"/>
</dbReference>
<gene>
    <name evidence="1" type="ORF">KQI75_11965</name>
</gene>
<organism evidence="1 2">
    <name type="scientific">Butyricicoccus intestinisimiae</name>
    <dbReference type="NCBI Taxonomy" id="2841509"/>
    <lineage>
        <taxon>Bacteria</taxon>
        <taxon>Bacillati</taxon>
        <taxon>Bacillota</taxon>
        <taxon>Clostridia</taxon>
        <taxon>Eubacteriales</taxon>
        <taxon>Butyricicoccaceae</taxon>
        <taxon>Butyricicoccus</taxon>
    </lineage>
</organism>
<comment type="caution">
    <text evidence="1">The sequence shown here is derived from an EMBL/GenBank/DDBJ whole genome shotgun (WGS) entry which is preliminary data.</text>
</comment>
<name>A0ABS6EUG5_9FIRM</name>
<keyword evidence="2" id="KW-1185">Reference proteome</keyword>
<sequence length="137" mass="15998">MNVKAAIECLSKMILEYEERSKKYIYNGATEVLGYKILKEKIDSLYTARSNLKHTSWILTKETTPDVFMSDDDNVGMSHRVICCDENGDCLMGRYYYINGHTFWISMLTNAQFDCIAWMESPDTREIVEAAKHRYRN</sequence>
<evidence type="ECO:0000313" key="2">
    <source>
        <dbReference type="Proteomes" id="UP000783588"/>
    </source>
</evidence>
<proteinExistence type="predicted"/>
<evidence type="ECO:0000313" key="1">
    <source>
        <dbReference type="EMBL" id="MBU5491324.1"/>
    </source>
</evidence>
<evidence type="ECO:0008006" key="3">
    <source>
        <dbReference type="Google" id="ProtNLM"/>
    </source>
</evidence>
<dbReference type="EMBL" id="JAHLQI010000007">
    <property type="protein sequence ID" value="MBU5491324.1"/>
    <property type="molecule type" value="Genomic_DNA"/>
</dbReference>